<protein>
    <submittedName>
        <fullName evidence="10">Uncharacterized protein</fullName>
    </submittedName>
</protein>
<keyword evidence="6" id="KW-1133">Transmembrane helix</keyword>
<dbReference type="AlphaFoldDB" id="A0A7S3HUE2"/>
<evidence type="ECO:0000256" key="6">
    <source>
        <dbReference type="ARBA" id="ARBA00022989"/>
    </source>
</evidence>
<evidence type="ECO:0000256" key="7">
    <source>
        <dbReference type="ARBA" id="ARBA00023136"/>
    </source>
</evidence>
<evidence type="ECO:0000313" key="10">
    <source>
        <dbReference type="EMBL" id="CAE0304897.1"/>
    </source>
</evidence>
<dbReference type="InterPro" id="IPR050391">
    <property type="entry name" value="Mito_Metabolite_Transporter"/>
</dbReference>
<comment type="subcellular location">
    <subcellularLocation>
        <location evidence="1">Membrane</location>
        <topology evidence="1">Multi-pass membrane protein</topology>
    </subcellularLocation>
</comment>
<reference evidence="10" key="1">
    <citation type="submission" date="2021-01" db="EMBL/GenBank/DDBJ databases">
        <authorList>
            <person name="Corre E."/>
            <person name="Pelletier E."/>
            <person name="Niang G."/>
            <person name="Scheremetjew M."/>
            <person name="Finn R."/>
            <person name="Kale V."/>
            <person name="Holt S."/>
            <person name="Cochrane G."/>
            <person name="Meng A."/>
            <person name="Brown T."/>
            <person name="Cohen L."/>
        </authorList>
    </citation>
    <scope>NUCLEOTIDE SEQUENCE</scope>
    <source>
        <strain evidence="10">CCAP 955/1</strain>
    </source>
</reference>
<comment type="similarity">
    <text evidence="2 9">Belongs to the mitochondrial carrier (TC 2.A.29) family.</text>
</comment>
<feature type="repeat" description="Solcar" evidence="8">
    <location>
        <begin position="100"/>
        <end position="185"/>
    </location>
</feature>
<evidence type="ECO:0000256" key="1">
    <source>
        <dbReference type="ARBA" id="ARBA00004141"/>
    </source>
</evidence>
<evidence type="ECO:0000256" key="9">
    <source>
        <dbReference type="RuleBase" id="RU000488"/>
    </source>
</evidence>
<dbReference type="Pfam" id="PF00153">
    <property type="entry name" value="Mito_carr"/>
    <property type="match status" value="3"/>
</dbReference>
<dbReference type="PRINTS" id="PR00926">
    <property type="entry name" value="MITOCARRIER"/>
</dbReference>
<proteinExistence type="inferred from homology"/>
<organism evidence="10">
    <name type="scientific">Spumella elongata</name>
    <dbReference type="NCBI Taxonomy" id="89044"/>
    <lineage>
        <taxon>Eukaryota</taxon>
        <taxon>Sar</taxon>
        <taxon>Stramenopiles</taxon>
        <taxon>Ochrophyta</taxon>
        <taxon>Chrysophyceae</taxon>
        <taxon>Chromulinales</taxon>
        <taxon>Chromulinaceae</taxon>
        <taxon>Spumella</taxon>
    </lineage>
</organism>
<keyword evidence="3 9" id="KW-0813">Transport</keyword>
<evidence type="ECO:0000256" key="8">
    <source>
        <dbReference type="PROSITE-ProRule" id="PRU00282"/>
    </source>
</evidence>
<dbReference type="Gene3D" id="1.50.40.10">
    <property type="entry name" value="Mitochondrial carrier domain"/>
    <property type="match status" value="1"/>
</dbReference>
<evidence type="ECO:0000256" key="3">
    <source>
        <dbReference type="ARBA" id="ARBA00022448"/>
    </source>
</evidence>
<dbReference type="SUPFAM" id="SSF103506">
    <property type="entry name" value="Mitochondrial carrier"/>
    <property type="match status" value="1"/>
</dbReference>
<accession>A0A7S3HUE2</accession>
<dbReference type="GO" id="GO:0016020">
    <property type="term" value="C:membrane"/>
    <property type="evidence" value="ECO:0007669"/>
    <property type="project" value="UniProtKB-SubCell"/>
</dbReference>
<evidence type="ECO:0000256" key="2">
    <source>
        <dbReference type="ARBA" id="ARBA00006375"/>
    </source>
</evidence>
<dbReference type="InterPro" id="IPR023395">
    <property type="entry name" value="MCP_dom_sf"/>
</dbReference>
<evidence type="ECO:0000256" key="5">
    <source>
        <dbReference type="ARBA" id="ARBA00022737"/>
    </source>
</evidence>
<keyword evidence="7 8" id="KW-0472">Membrane</keyword>
<evidence type="ECO:0000256" key="4">
    <source>
        <dbReference type="ARBA" id="ARBA00022692"/>
    </source>
</evidence>
<dbReference type="PANTHER" id="PTHR45618">
    <property type="entry name" value="MITOCHONDRIAL DICARBOXYLATE CARRIER-RELATED"/>
    <property type="match status" value="1"/>
</dbReference>
<dbReference type="PROSITE" id="PS50920">
    <property type="entry name" value="SOLCAR"/>
    <property type="match status" value="3"/>
</dbReference>
<dbReference type="InterPro" id="IPR018108">
    <property type="entry name" value="MCP_transmembrane"/>
</dbReference>
<dbReference type="GO" id="GO:0055085">
    <property type="term" value="P:transmembrane transport"/>
    <property type="evidence" value="ECO:0007669"/>
    <property type="project" value="InterPro"/>
</dbReference>
<feature type="repeat" description="Solcar" evidence="8">
    <location>
        <begin position="1"/>
        <end position="93"/>
    </location>
</feature>
<keyword evidence="5" id="KW-0677">Repeat</keyword>
<dbReference type="EMBL" id="HBIC01065637">
    <property type="protein sequence ID" value="CAE0304897.1"/>
    <property type="molecule type" value="Transcribed_RNA"/>
</dbReference>
<sequence>MDLLKSAGAAGSAAVITVTGIHPIDVVKTRLQVSGDGSAGSRNYKALGVTGTISSIIKEEGATAFWNGISAAWLREASYTSLRLGMYAPIKQGLGVTNDSNFFMKFFAGSAAGALGSAAGNPFDVLKTRMMANSAKNAGGIVEIATILYRKQGVAGFYRGLDANIMRAMVLNGTQMSCYDQIKSAIDKSGLIPKGIPTQFCSAFGAGFFMACTVAPFDMVRTRLMNQPPDAKIYNGFLDCFTKIVAKDGFKGLYAGFIPIWSRFAPTTVLQMVLFEQLKPIFGVK</sequence>
<name>A0A7S3HUE2_9STRA</name>
<feature type="repeat" description="Solcar" evidence="8">
    <location>
        <begin position="194"/>
        <end position="281"/>
    </location>
</feature>
<dbReference type="InterPro" id="IPR002067">
    <property type="entry name" value="MCP"/>
</dbReference>
<gene>
    <name evidence="10" type="ORF">SELO1098_LOCUS33768</name>
</gene>
<keyword evidence="4 8" id="KW-0812">Transmembrane</keyword>